<dbReference type="AlphaFoldDB" id="A0A1X9MEX9"/>
<dbReference type="RefSeq" id="WP_066156682.1">
    <property type="nucleotide sequence ID" value="NZ_CP020814.1"/>
</dbReference>
<dbReference type="EMBL" id="CP020814">
    <property type="protein sequence ID" value="ARK32005.1"/>
    <property type="molecule type" value="Genomic_DNA"/>
</dbReference>
<dbReference type="STRING" id="199441.BkAM31D_20340"/>
<dbReference type="Proteomes" id="UP000193006">
    <property type="component" value="Chromosome"/>
</dbReference>
<feature type="transmembrane region" description="Helical" evidence="1">
    <location>
        <begin position="84"/>
        <end position="108"/>
    </location>
</feature>
<feature type="domain" description="VanZ-like" evidence="2">
    <location>
        <begin position="185"/>
        <end position="270"/>
    </location>
</feature>
<name>A0A1X9MEX9_9BACI</name>
<evidence type="ECO:0000259" key="2">
    <source>
        <dbReference type="Pfam" id="PF04892"/>
    </source>
</evidence>
<dbReference type="NCBIfam" id="NF037970">
    <property type="entry name" value="vanZ_1"/>
    <property type="match status" value="1"/>
</dbReference>
<organism evidence="3 4">
    <name type="scientific">Halalkalibacter krulwichiae</name>
    <dbReference type="NCBI Taxonomy" id="199441"/>
    <lineage>
        <taxon>Bacteria</taxon>
        <taxon>Bacillati</taxon>
        <taxon>Bacillota</taxon>
        <taxon>Bacilli</taxon>
        <taxon>Bacillales</taxon>
        <taxon>Bacillaceae</taxon>
        <taxon>Halalkalibacter</taxon>
    </lineage>
</organism>
<keyword evidence="1" id="KW-1133">Transmembrane helix</keyword>
<accession>A0A1X9MEX9</accession>
<keyword evidence="1" id="KW-0472">Membrane</keyword>
<reference evidence="3 4" key="1">
    <citation type="submission" date="2017-04" db="EMBL/GenBank/DDBJ databases">
        <title>Bacillus krulwichiae AM31D Genome sequencing and assembly.</title>
        <authorList>
            <person name="Krulwich T.A."/>
            <person name="Anastor L."/>
            <person name="Ehrlich R."/>
            <person name="Ehrlich G.D."/>
            <person name="Janto B."/>
        </authorList>
    </citation>
    <scope>NUCLEOTIDE SEQUENCE [LARGE SCALE GENOMIC DNA]</scope>
    <source>
        <strain evidence="3 4">AM31D</strain>
    </source>
</reference>
<keyword evidence="4" id="KW-1185">Reference proteome</keyword>
<dbReference type="InterPro" id="IPR006976">
    <property type="entry name" value="VanZ-like"/>
</dbReference>
<dbReference type="KEGG" id="bkw:BkAM31D_20340"/>
<evidence type="ECO:0000313" key="4">
    <source>
        <dbReference type="Proteomes" id="UP000193006"/>
    </source>
</evidence>
<evidence type="ECO:0000313" key="3">
    <source>
        <dbReference type="EMBL" id="ARK32005.1"/>
    </source>
</evidence>
<keyword evidence="1" id="KW-0812">Transmembrane</keyword>
<feature type="transmembrane region" description="Helical" evidence="1">
    <location>
        <begin position="194"/>
        <end position="212"/>
    </location>
</feature>
<feature type="transmembrane region" description="Helical" evidence="1">
    <location>
        <begin position="219"/>
        <end position="235"/>
    </location>
</feature>
<evidence type="ECO:0000256" key="1">
    <source>
        <dbReference type="SAM" id="Phobius"/>
    </source>
</evidence>
<sequence>MKKWTKLIVLYWLPVFFVAAVIFTASSQPYEQQDIRPYLSQVTDIDKIKEMYQQLRLEHVQHRLYVEENGFKQTLTIIVEKWKWLVGLALVLMVICVGFVSLLSFYYIRKKGYKRFFKVLAVMTVLFVVSTTLMFTGILFAFRLEEGLLFLKERLMGERVREVVSGIEFTYAGNIVSVERSGLEGFIEFLLRKAAHFSLFFVLGFLMYRALIACGFRRATSYIGSLIFVLMYAISDEVHQAFTPNRSPLVEDVLLDFSGGLTGVTLAFVLFFKTKKNKRRKVERVNRRYVG</sequence>
<proteinExistence type="predicted"/>
<feature type="transmembrane region" description="Helical" evidence="1">
    <location>
        <begin position="255"/>
        <end position="272"/>
    </location>
</feature>
<gene>
    <name evidence="3" type="ORF">BkAM31D_20340</name>
</gene>
<dbReference type="PANTHER" id="PTHR28008">
    <property type="entry name" value="DOMAIN PROTEIN, PUTATIVE (AFU_ORTHOLOGUE AFUA_3G10980)-RELATED"/>
    <property type="match status" value="1"/>
</dbReference>
<feature type="transmembrane region" description="Helical" evidence="1">
    <location>
        <begin position="120"/>
        <end position="142"/>
    </location>
</feature>
<dbReference type="PANTHER" id="PTHR28008:SF1">
    <property type="entry name" value="DOMAIN PROTEIN, PUTATIVE (AFU_ORTHOLOGUE AFUA_3G10980)-RELATED"/>
    <property type="match status" value="1"/>
</dbReference>
<protein>
    <submittedName>
        <fullName evidence="3">VanZ like family protein</fullName>
    </submittedName>
</protein>
<dbReference type="Pfam" id="PF04892">
    <property type="entry name" value="VanZ"/>
    <property type="match status" value="1"/>
</dbReference>